<dbReference type="Pfam" id="PF03481">
    <property type="entry name" value="Sua5_C"/>
    <property type="match status" value="1"/>
</dbReference>
<evidence type="ECO:0000256" key="10">
    <source>
        <dbReference type="ARBA" id="ARBA00022840"/>
    </source>
</evidence>
<evidence type="ECO:0000256" key="13">
    <source>
        <dbReference type="PIRNR" id="PIRNR004930"/>
    </source>
</evidence>
<name>A0ABW6K526_9BACI</name>
<keyword evidence="6 13" id="KW-0808">Transferase</keyword>
<evidence type="ECO:0000313" key="15">
    <source>
        <dbReference type="EMBL" id="MFE8698055.1"/>
    </source>
</evidence>
<dbReference type="InterPro" id="IPR050156">
    <property type="entry name" value="TC-AMP_synthase_SUA5"/>
</dbReference>
<keyword evidence="8 13" id="KW-0548">Nucleotidyltransferase</keyword>
<comment type="subcellular location">
    <subcellularLocation>
        <location evidence="1 13">Cytoplasm</location>
    </subcellularLocation>
</comment>
<dbReference type="Pfam" id="PF01300">
    <property type="entry name" value="Sua5_yciO_yrdC"/>
    <property type="match status" value="1"/>
</dbReference>
<evidence type="ECO:0000256" key="3">
    <source>
        <dbReference type="ARBA" id="ARBA00012584"/>
    </source>
</evidence>
<dbReference type="InterPro" id="IPR017945">
    <property type="entry name" value="DHBP_synth_RibB-like_a/b_dom"/>
</dbReference>
<sequence>METKRWSVDKYVDDLGSYPHISQAADFLINNEVVAFPTETVYGLGGNAESDDAVARIFAAKGRPSDNPLIIHIAEEQQLSSFVEEIPEMATRLMKAFWPGPLTLIFKKKEGKISEKATPGVSTVAVRMPDHPVALALLKKAGIPIAAPSANRSGRPSPTTADHVWDDLNGDIAGLVDGGPTGVGVESTVLDCTEPVPVILRPGGVTKEQIEAVIGEVRVDPALADVDHAPKSPGMKYRHYAPDAPLHLVDGSKEFLQMLVDEKKAEGLSVGVLTTEENQDFYQADFVVACGKRVNLNTVASSLYDALRKFNHTKADVIFSEMFPLEGVGHAVMNRLMKAAGHRVINS</sequence>
<keyword evidence="10 13" id="KW-0067">ATP-binding</keyword>
<dbReference type="Gene3D" id="3.90.870.10">
    <property type="entry name" value="DHBP synthase"/>
    <property type="match status" value="1"/>
</dbReference>
<keyword evidence="7 13" id="KW-0819">tRNA processing</keyword>
<evidence type="ECO:0000256" key="1">
    <source>
        <dbReference type="ARBA" id="ARBA00004496"/>
    </source>
</evidence>
<organism evidence="15 16">
    <name type="scientific">Cytobacillus mangrovibacter</name>
    <dbReference type="NCBI Taxonomy" id="3299024"/>
    <lineage>
        <taxon>Bacteria</taxon>
        <taxon>Bacillati</taxon>
        <taxon>Bacillota</taxon>
        <taxon>Bacilli</taxon>
        <taxon>Bacillales</taxon>
        <taxon>Bacillaceae</taxon>
        <taxon>Cytobacillus</taxon>
    </lineage>
</organism>
<gene>
    <name evidence="15" type="ORF">ACFYKT_17065</name>
</gene>
<evidence type="ECO:0000313" key="16">
    <source>
        <dbReference type="Proteomes" id="UP001601058"/>
    </source>
</evidence>
<dbReference type="SUPFAM" id="SSF55821">
    <property type="entry name" value="YrdC/RibB"/>
    <property type="match status" value="1"/>
</dbReference>
<dbReference type="InterPro" id="IPR010923">
    <property type="entry name" value="T(6)A37_SUA5"/>
</dbReference>
<dbReference type="Gene3D" id="3.40.50.11030">
    <property type="entry name" value="Threonylcarbamoyl-AMP synthase, C-terminal domain"/>
    <property type="match status" value="1"/>
</dbReference>
<dbReference type="InterPro" id="IPR038385">
    <property type="entry name" value="Sua5/YwlC_C"/>
</dbReference>
<dbReference type="InterPro" id="IPR005145">
    <property type="entry name" value="Sua5_C"/>
</dbReference>
<dbReference type="PIRSF" id="PIRSF004930">
    <property type="entry name" value="Tln_factor_SUA5"/>
    <property type="match status" value="1"/>
</dbReference>
<dbReference type="GO" id="GO:0061710">
    <property type="term" value="F:L-threonylcarbamoyladenylate synthase"/>
    <property type="evidence" value="ECO:0007669"/>
    <property type="project" value="UniProtKB-EC"/>
</dbReference>
<proteinExistence type="inferred from homology"/>
<dbReference type="EC" id="2.7.7.87" evidence="3 13"/>
<evidence type="ECO:0000256" key="7">
    <source>
        <dbReference type="ARBA" id="ARBA00022694"/>
    </source>
</evidence>
<dbReference type="InterPro" id="IPR006070">
    <property type="entry name" value="Sua5-like_dom"/>
</dbReference>
<evidence type="ECO:0000256" key="2">
    <source>
        <dbReference type="ARBA" id="ARBA00007663"/>
    </source>
</evidence>
<keyword evidence="5 13" id="KW-0963">Cytoplasm</keyword>
<comment type="function">
    <text evidence="13">Required for the formation of a threonylcarbamoyl group on adenosine at position 37 (t(6)A37) in tRNAs that read codons beginning with adenine.</text>
</comment>
<comment type="caution">
    <text evidence="15">The sequence shown here is derived from an EMBL/GenBank/DDBJ whole genome shotgun (WGS) entry which is preliminary data.</text>
</comment>
<protein>
    <recommendedName>
        <fullName evidence="4 13">Threonylcarbamoyl-AMP synthase</fullName>
        <shortName evidence="13">TC-AMP synthase</shortName>
        <ecNumber evidence="3 13">2.7.7.87</ecNumber>
    </recommendedName>
    <alternativeName>
        <fullName evidence="11 13">L-threonylcarbamoyladenylate synthase</fullName>
    </alternativeName>
</protein>
<evidence type="ECO:0000256" key="11">
    <source>
        <dbReference type="ARBA" id="ARBA00029774"/>
    </source>
</evidence>
<evidence type="ECO:0000256" key="12">
    <source>
        <dbReference type="ARBA" id="ARBA00048366"/>
    </source>
</evidence>
<accession>A0ABW6K526</accession>
<evidence type="ECO:0000256" key="9">
    <source>
        <dbReference type="ARBA" id="ARBA00022741"/>
    </source>
</evidence>
<dbReference type="Proteomes" id="UP001601058">
    <property type="component" value="Unassembled WGS sequence"/>
</dbReference>
<dbReference type="RefSeq" id="WP_389222082.1">
    <property type="nucleotide sequence ID" value="NZ_JBIACJ010000010.1"/>
</dbReference>
<evidence type="ECO:0000256" key="4">
    <source>
        <dbReference type="ARBA" id="ARBA00015492"/>
    </source>
</evidence>
<keyword evidence="9 13" id="KW-0547">Nucleotide-binding</keyword>
<dbReference type="PROSITE" id="PS51163">
    <property type="entry name" value="YRDC"/>
    <property type="match status" value="1"/>
</dbReference>
<comment type="similarity">
    <text evidence="2 13">Belongs to the SUA5 family.</text>
</comment>
<keyword evidence="16" id="KW-1185">Reference proteome</keyword>
<evidence type="ECO:0000256" key="6">
    <source>
        <dbReference type="ARBA" id="ARBA00022679"/>
    </source>
</evidence>
<feature type="domain" description="YrdC-like" evidence="14">
    <location>
        <begin position="18"/>
        <end position="205"/>
    </location>
</feature>
<evidence type="ECO:0000256" key="8">
    <source>
        <dbReference type="ARBA" id="ARBA00022695"/>
    </source>
</evidence>
<comment type="catalytic activity">
    <reaction evidence="12 13">
        <text>L-threonine + hydrogencarbonate + ATP = L-threonylcarbamoyladenylate + diphosphate + H2O</text>
        <dbReference type="Rhea" id="RHEA:36407"/>
        <dbReference type="ChEBI" id="CHEBI:15377"/>
        <dbReference type="ChEBI" id="CHEBI:17544"/>
        <dbReference type="ChEBI" id="CHEBI:30616"/>
        <dbReference type="ChEBI" id="CHEBI:33019"/>
        <dbReference type="ChEBI" id="CHEBI:57926"/>
        <dbReference type="ChEBI" id="CHEBI:73682"/>
        <dbReference type="EC" id="2.7.7.87"/>
    </reaction>
</comment>
<dbReference type="PANTHER" id="PTHR17490">
    <property type="entry name" value="SUA5"/>
    <property type="match status" value="1"/>
</dbReference>
<dbReference type="EMBL" id="JBIACJ010000010">
    <property type="protein sequence ID" value="MFE8698055.1"/>
    <property type="molecule type" value="Genomic_DNA"/>
</dbReference>
<dbReference type="PANTHER" id="PTHR17490:SF16">
    <property type="entry name" value="THREONYLCARBAMOYL-AMP SYNTHASE"/>
    <property type="match status" value="1"/>
</dbReference>
<dbReference type="NCBIfam" id="TIGR00057">
    <property type="entry name" value="L-threonylcarbamoyladenylate synthase"/>
    <property type="match status" value="1"/>
</dbReference>
<reference evidence="15 16" key="1">
    <citation type="submission" date="2024-08" db="EMBL/GenBank/DDBJ databases">
        <title>Two novel Cytobacillus novel species.</title>
        <authorList>
            <person name="Liu G."/>
        </authorList>
    </citation>
    <scope>NUCLEOTIDE SEQUENCE [LARGE SCALE GENOMIC DNA]</scope>
    <source>
        <strain evidence="15 16">FJAT-53684</strain>
    </source>
</reference>
<evidence type="ECO:0000256" key="5">
    <source>
        <dbReference type="ARBA" id="ARBA00022490"/>
    </source>
</evidence>
<evidence type="ECO:0000259" key="14">
    <source>
        <dbReference type="PROSITE" id="PS51163"/>
    </source>
</evidence>